<evidence type="ECO:0000256" key="6">
    <source>
        <dbReference type="SAM" id="MobiDB-lite"/>
    </source>
</evidence>
<dbReference type="SMART" id="SM00355">
    <property type="entry name" value="ZnF_C2H2"/>
    <property type="match status" value="4"/>
</dbReference>
<evidence type="ECO:0000256" key="3">
    <source>
        <dbReference type="ARBA" id="ARBA00022737"/>
    </source>
</evidence>
<protein>
    <submittedName>
        <fullName evidence="7">Uncharacterized protein</fullName>
    </submittedName>
</protein>
<dbReference type="Proteomes" id="UP000694382">
    <property type="component" value="Unassembled WGS sequence"/>
</dbReference>
<dbReference type="Ensembl" id="ENSCPVT00000018581.2">
    <property type="protein sequence ID" value="ENSCPVP00000017792.2"/>
    <property type="gene ID" value="ENSCPVG00000013006.2"/>
</dbReference>
<evidence type="ECO:0000256" key="4">
    <source>
        <dbReference type="ARBA" id="ARBA00022771"/>
    </source>
</evidence>
<dbReference type="GO" id="GO:0008270">
    <property type="term" value="F:zinc ion binding"/>
    <property type="evidence" value="ECO:0007669"/>
    <property type="project" value="UniProtKB-KW"/>
</dbReference>
<dbReference type="SUPFAM" id="SSF57667">
    <property type="entry name" value="beta-beta-alpha zinc fingers"/>
    <property type="match status" value="3"/>
</dbReference>
<reference evidence="7" key="2">
    <citation type="submission" date="2025-09" db="UniProtKB">
        <authorList>
            <consortium name="Ensembl"/>
        </authorList>
    </citation>
    <scope>IDENTIFICATION</scope>
</reference>
<sequence>REARIPNSTEKEDPWHTVRRERTPGMPQTLGIHKLDLGEGEPPGPIVPPSKRGRCPRTLRQVRRKPVPLSPSPLLHLPAQYCPWLQDNLAADTILMDLGEVLPLPSGTEANSILSLSFLSSGTELQAETRVEKSPWQNIVEEAVLSASTAQESNGEEKPQRYPMRKARTQTWWSTSSIIWVRSTTGAWNVGKTFSQRSHLICHRKIHSKEWPYKCPECGKSFQRRSHLARCEQTHTGERPFCCPDCGKGFKHSSTLITHQRIHTRERPYECPERFSDRSNLSSHPRIHHGKRLVSCGKSFGQSTDLISHCRIHVGEKPCVCPNFVQRLHSN</sequence>
<dbReference type="InterPro" id="IPR013087">
    <property type="entry name" value="Znf_C2H2_type"/>
</dbReference>
<dbReference type="PROSITE" id="PS00028">
    <property type="entry name" value="ZINC_FINGER_C2H2_1"/>
    <property type="match status" value="1"/>
</dbReference>
<evidence type="ECO:0000313" key="7">
    <source>
        <dbReference type="Ensembl" id="ENSCPVP00000017792.2"/>
    </source>
</evidence>
<dbReference type="FunFam" id="3.30.160.60:FF:002343">
    <property type="entry name" value="Zinc finger protein 33A"/>
    <property type="match status" value="1"/>
</dbReference>
<keyword evidence="3" id="KW-0677">Repeat</keyword>
<accession>A0A8U8CAB9</accession>
<organism evidence="7 8">
    <name type="scientific">Geospiza parvula</name>
    <name type="common">Small tree-finch</name>
    <name type="synonym">Camarhynchus parvulus</name>
    <dbReference type="NCBI Taxonomy" id="87175"/>
    <lineage>
        <taxon>Eukaryota</taxon>
        <taxon>Metazoa</taxon>
        <taxon>Chordata</taxon>
        <taxon>Craniata</taxon>
        <taxon>Vertebrata</taxon>
        <taxon>Euteleostomi</taxon>
        <taxon>Archelosauria</taxon>
        <taxon>Archosauria</taxon>
        <taxon>Dinosauria</taxon>
        <taxon>Saurischia</taxon>
        <taxon>Theropoda</taxon>
        <taxon>Coelurosauria</taxon>
        <taxon>Aves</taxon>
        <taxon>Neognathae</taxon>
        <taxon>Neoaves</taxon>
        <taxon>Telluraves</taxon>
        <taxon>Australaves</taxon>
        <taxon>Passeriformes</taxon>
        <taxon>Thraupidae</taxon>
        <taxon>Camarhynchus</taxon>
    </lineage>
</organism>
<evidence type="ECO:0000256" key="5">
    <source>
        <dbReference type="ARBA" id="ARBA00022833"/>
    </source>
</evidence>
<dbReference type="PANTHER" id="PTHR23226">
    <property type="entry name" value="ZINC FINGER AND SCAN DOMAIN-CONTAINING"/>
    <property type="match status" value="1"/>
</dbReference>
<dbReference type="Pfam" id="PF00096">
    <property type="entry name" value="zf-C2H2"/>
    <property type="match status" value="2"/>
</dbReference>
<dbReference type="GO" id="GO:0000981">
    <property type="term" value="F:DNA-binding transcription factor activity, RNA polymerase II-specific"/>
    <property type="evidence" value="ECO:0007669"/>
    <property type="project" value="TreeGrafter"/>
</dbReference>
<feature type="region of interest" description="Disordered" evidence="6">
    <location>
        <begin position="1"/>
        <end position="52"/>
    </location>
</feature>
<evidence type="ECO:0000256" key="1">
    <source>
        <dbReference type="ARBA" id="ARBA00006991"/>
    </source>
</evidence>
<keyword evidence="4" id="KW-0863">Zinc-finger</keyword>
<name>A0A8C3NEV1_GEOPR</name>
<keyword evidence="8" id="KW-1185">Reference proteome</keyword>
<dbReference type="PROSITE" id="PS50157">
    <property type="entry name" value="ZINC_FINGER_C2H2_2"/>
    <property type="match status" value="5"/>
</dbReference>
<proteinExistence type="inferred from homology"/>
<accession>A0A8C3NEV1</accession>
<dbReference type="PANTHER" id="PTHR23226:SF377">
    <property type="entry name" value="ZINC FINGER AND SCAN DOMAIN-CONTAINING PROTEIN 20"/>
    <property type="match status" value="1"/>
</dbReference>
<evidence type="ECO:0000256" key="2">
    <source>
        <dbReference type="ARBA" id="ARBA00022723"/>
    </source>
</evidence>
<keyword evidence="2" id="KW-0479">Metal-binding</keyword>
<feature type="compositionally biased region" description="Basic and acidic residues" evidence="6">
    <location>
        <begin position="1"/>
        <end position="23"/>
    </location>
</feature>
<dbReference type="AlphaFoldDB" id="A0A8C3NEV1"/>
<dbReference type="GO" id="GO:0000978">
    <property type="term" value="F:RNA polymerase II cis-regulatory region sequence-specific DNA binding"/>
    <property type="evidence" value="ECO:0007669"/>
    <property type="project" value="TreeGrafter"/>
</dbReference>
<reference evidence="7" key="1">
    <citation type="submission" date="2025-08" db="UniProtKB">
        <authorList>
            <consortium name="Ensembl"/>
        </authorList>
    </citation>
    <scope>IDENTIFICATION</scope>
</reference>
<keyword evidence="5" id="KW-0862">Zinc</keyword>
<dbReference type="InterPro" id="IPR036236">
    <property type="entry name" value="Znf_C2H2_sf"/>
</dbReference>
<dbReference type="FunFam" id="3.30.160.60:FF:000135">
    <property type="entry name" value="Zinc finger protein 358"/>
    <property type="match status" value="1"/>
</dbReference>
<comment type="similarity">
    <text evidence="1">Belongs to the krueppel C2H2-type zinc-finger protein family.</text>
</comment>
<dbReference type="Gene3D" id="3.30.160.60">
    <property type="entry name" value="Classic Zinc Finger"/>
    <property type="match status" value="5"/>
</dbReference>
<evidence type="ECO:0000313" key="8">
    <source>
        <dbReference type="Proteomes" id="UP000694382"/>
    </source>
</evidence>